<sequence>MSALPEVDRLADEIKGETDIVKKVKLLERLVSYDNIKLKEIAGRLGVKSSYICHLLRLRRIPEAVIDGYYAKNISLSHLFIISRLKDEDKILKAYERVLIESLSVKKTEELVRDILYGIKTQGDYLTPEEKAGFISRIKNLKKNIDLNIIQTRIKSKVVVEFKGNLEYTSKRLRGFLRLFESWK</sequence>
<gene>
    <name evidence="2" type="ORF">A2774_04045</name>
</gene>
<accession>A0A1F7GEP0</accession>
<dbReference type="PANTHER" id="PTHR33375:SF1">
    <property type="entry name" value="CHROMOSOME-PARTITIONING PROTEIN PARB-RELATED"/>
    <property type="match status" value="1"/>
</dbReference>
<reference evidence="2 3" key="1">
    <citation type="journal article" date="2016" name="Nat. Commun.">
        <title>Thousands of microbial genomes shed light on interconnected biogeochemical processes in an aquifer system.</title>
        <authorList>
            <person name="Anantharaman K."/>
            <person name="Brown C.T."/>
            <person name="Hug L.A."/>
            <person name="Sharon I."/>
            <person name="Castelle C.J."/>
            <person name="Probst A.J."/>
            <person name="Thomas B.C."/>
            <person name="Singh A."/>
            <person name="Wilkins M.J."/>
            <person name="Karaoz U."/>
            <person name="Brodie E.L."/>
            <person name="Williams K.H."/>
            <person name="Hubbard S.S."/>
            <person name="Banfield J.F."/>
        </authorList>
    </citation>
    <scope>NUCLEOTIDE SEQUENCE [LARGE SCALE GENOMIC DNA]</scope>
</reference>
<dbReference type="GO" id="GO:0007059">
    <property type="term" value="P:chromosome segregation"/>
    <property type="evidence" value="ECO:0007669"/>
    <property type="project" value="TreeGrafter"/>
</dbReference>
<feature type="domain" description="ParB/Spo0J HTH" evidence="1">
    <location>
        <begin position="27"/>
        <end position="115"/>
    </location>
</feature>
<evidence type="ECO:0000259" key="1">
    <source>
        <dbReference type="Pfam" id="PF17762"/>
    </source>
</evidence>
<dbReference type="Pfam" id="PF17762">
    <property type="entry name" value="HTH_ParB"/>
    <property type="match status" value="1"/>
</dbReference>
<dbReference type="AlphaFoldDB" id="A0A1F7GEP0"/>
<dbReference type="InterPro" id="IPR041468">
    <property type="entry name" value="HTH_ParB/Spo0J"/>
</dbReference>
<evidence type="ECO:0000313" key="3">
    <source>
        <dbReference type="Proteomes" id="UP000177208"/>
    </source>
</evidence>
<dbReference type="Proteomes" id="UP000177208">
    <property type="component" value="Unassembled WGS sequence"/>
</dbReference>
<dbReference type="InterPro" id="IPR050336">
    <property type="entry name" value="Chromosome_partition/occlusion"/>
</dbReference>
<comment type="caution">
    <text evidence="2">The sequence shown here is derived from an EMBL/GenBank/DDBJ whole genome shotgun (WGS) entry which is preliminary data.</text>
</comment>
<protein>
    <recommendedName>
        <fullName evidence="1">ParB/Spo0J HTH domain-containing protein</fullName>
    </recommendedName>
</protein>
<dbReference type="Gene3D" id="1.10.10.2830">
    <property type="match status" value="1"/>
</dbReference>
<dbReference type="GO" id="GO:0005694">
    <property type="term" value="C:chromosome"/>
    <property type="evidence" value="ECO:0007669"/>
    <property type="project" value="TreeGrafter"/>
</dbReference>
<dbReference type="EMBL" id="MFZG01000009">
    <property type="protein sequence ID" value="OGK17344.1"/>
    <property type="molecule type" value="Genomic_DNA"/>
</dbReference>
<evidence type="ECO:0000313" key="2">
    <source>
        <dbReference type="EMBL" id="OGK17344.1"/>
    </source>
</evidence>
<dbReference type="PANTHER" id="PTHR33375">
    <property type="entry name" value="CHROMOSOME-PARTITIONING PROTEIN PARB-RELATED"/>
    <property type="match status" value="1"/>
</dbReference>
<proteinExistence type="predicted"/>
<organism evidence="2 3">
    <name type="scientific">Candidatus Roizmanbacteria bacterium RIFCSPHIGHO2_01_FULL_39_12c</name>
    <dbReference type="NCBI Taxonomy" id="1802031"/>
    <lineage>
        <taxon>Bacteria</taxon>
        <taxon>Candidatus Roizmaniibacteriota</taxon>
    </lineage>
</organism>
<name>A0A1F7GEP0_9BACT</name>
<dbReference type="SUPFAM" id="SSF109709">
    <property type="entry name" value="KorB DNA-binding domain-like"/>
    <property type="match status" value="1"/>
</dbReference>